<proteinExistence type="inferred from homology"/>
<evidence type="ECO:0000256" key="1">
    <source>
        <dbReference type="ARBA" id="ARBA00004141"/>
    </source>
</evidence>
<dbReference type="PRINTS" id="PR01130">
    <property type="entry name" value="DERENTRNSPRT"/>
</dbReference>
<feature type="transmembrane region" description="Helical" evidence="7">
    <location>
        <begin position="144"/>
        <end position="165"/>
    </location>
</feature>
<evidence type="ECO:0000256" key="5">
    <source>
        <dbReference type="ARBA" id="ARBA00022989"/>
    </source>
</evidence>
<feature type="transmembrane region" description="Helical" evidence="7">
    <location>
        <begin position="312"/>
        <end position="332"/>
    </location>
</feature>
<dbReference type="InterPro" id="IPR002259">
    <property type="entry name" value="Eqnu_transpt"/>
</dbReference>
<dbReference type="WBParaSite" id="MBELARI_LOCUS16977">
    <property type="protein sequence ID" value="MBELARI_LOCUS16977"/>
    <property type="gene ID" value="MBELARI_LOCUS16977"/>
</dbReference>
<evidence type="ECO:0000256" key="6">
    <source>
        <dbReference type="ARBA" id="ARBA00023136"/>
    </source>
</evidence>
<evidence type="ECO:0000256" key="4">
    <source>
        <dbReference type="ARBA" id="ARBA00022692"/>
    </source>
</evidence>
<evidence type="ECO:0000313" key="8">
    <source>
        <dbReference type="Proteomes" id="UP000887575"/>
    </source>
</evidence>
<feature type="transmembrane region" description="Helical" evidence="7">
    <location>
        <begin position="278"/>
        <end position="300"/>
    </location>
</feature>
<dbReference type="GO" id="GO:0005337">
    <property type="term" value="F:nucleoside transmembrane transporter activity"/>
    <property type="evidence" value="ECO:0007669"/>
    <property type="project" value="InterPro"/>
</dbReference>
<accession>A0AAF3ETN6</accession>
<evidence type="ECO:0000256" key="3">
    <source>
        <dbReference type="ARBA" id="ARBA00022448"/>
    </source>
</evidence>
<feature type="transmembrane region" description="Helical" evidence="7">
    <location>
        <begin position="414"/>
        <end position="438"/>
    </location>
</feature>
<keyword evidence="8" id="KW-1185">Reference proteome</keyword>
<feature type="transmembrane region" description="Helical" evidence="7">
    <location>
        <begin position="378"/>
        <end position="402"/>
    </location>
</feature>
<sequence>MADVENDVKREDVKQQEREAFLEGENAPSDKWNLVYWIVLLHGIGTLMPWNMFINIAPSYYVQHKMVEIGTGPNGTNVPTWYSDNFMHYLGICSQVPNLLLNLINIFVPVKGELTPRITISLAIVGGVVAFTDAFVYIDTNTWISGFFWLTMLSIAVLNGANGVYQNSIYGLASDFPFKYTNAVIIGNNLCGTFVAIVSIVAAYLTDSKTYQAFGYFTVSLITIVCCFFSFFKLRTLNYYKFFSDLGNLKRAKEDTGPPTMDDYVATFKQGWQQFMNVFLVFFVTLTIFPNIMVFIRPYLKGGEYNFLLPESQYINFCVFLLFNVFAFLGSLTANQVQFPKPEGLWVATWARVLLIPFFMLCNFRPETRTWGVWFESYYLYIVGAILMSFTSGYLSSLGMMYAPRVVEKSKGRIAGMMAAFFLILGIVSGLFFTIFIAKLVDN</sequence>
<evidence type="ECO:0000256" key="2">
    <source>
        <dbReference type="ARBA" id="ARBA00007965"/>
    </source>
</evidence>
<feature type="transmembrane region" description="Helical" evidence="7">
    <location>
        <begin position="86"/>
        <end position="108"/>
    </location>
</feature>
<feature type="transmembrane region" description="Helical" evidence="7">
    <location>
        <begin position="211"/>
        <end position="232"/>
    </location>
</feature>
<keyword evidence="4 7" id="KW-0812">Transmembrane</keyword>
<name>A0AAF3ETN6_9BILA</name>
<feature type="transmembrane region" description="Helical" evidence="7">
    <location>
        <begin position="344"/>
        <end position="366"/>
    </location>
</feature>
<feature type="transmembrane region" description="Helical" evidence="7">
    <location>
        <begin position="120"/>
        <end position="138"/>
    </location>
</feature>
<protein>
    <submittedName>
        <fullName evidence="9">Equilibrative nucleoside transporter 1</fullName>
    </submittedName>
</protein>
<feature type="transmembrane region" description="Helical" evidence="7">
    <location>
        <begin position="34"/>
        <end position="57"/>
    </location>
</feature>
<comment type="subcellular location">
    <subcellularLocation>
        <location evidence="1">Membrane</location>
        <topology evidence="1">Multi-pass membrane protein</topology>
    </subcellularLocation>
</comment>
<dbReference type="PANTHER" id="PTHR10332:SF80">
    <property type="entry name" value="EQUILIBRATIVE NUCLEOSIDE TRANSPORTER 2, ISOFORM A"/>
    <property type="match status" value="1"/>
</dbReference>
<keyword evidence="5 7" id="KW-1133">Transmembrane helix</keyword>
<dbReference type="AlphaFoldDB" id="A0AAF3ETN6"/>
<evidence type="ECO:0000256" key="7">
    <source>
        <dbReference type="SAM" id="Phobius"/>
    </source>
</evidence>
<reference evidence="9" key="1">
    <citation type="submission" date="2024-02" db="UniProtKB">
        <authorList>
            <consortium name="WormBaseParasite"/>
        </authorList>
    </citation>
    <scope>IDENTIFICATION</scope>
</reference>
<dbReference type="GO" id="GO:0005886">
    <property type="term" value="C:plasma membrane"/>
    <property type="evidence" value="ECO:0007669"/>
    <property type="project" value="TreeGrafter"/>
</dbReference>
<dbReference type="Proteomes" id="UP000887575">
    <property type="component" value="Unassembled WGS sequence"/>
</dbReference>
<organism evidence="8 9">
    <name type="scientific">Mesorhabditis belari</name>
    <dbReference type="NCBI Taxonomy" id="2138241"/>
    <lineage>
        <taxon>Eukaryota</taxon>
        <taxon>Metazoa</taxon>
        <taxon>Ecdysozoa</taxon>
        <taxon>Nematoda</taxon>
        <taxon>Chromadorea</taxon>
        <taxon>Rhabditida</taxon>
        <taxon>Rhabditina</taxon>
        <taxon>Rhabditomorpha</taxon>
        <taxon>Rhabditoidea</taxon>
        <taxon>Rhabditidae</taxon>
        <taxon>Mesorhabditinae</taxon>
        <taxon>Mesorhabditis</taxon>
    </lineage>
</organism>
<feature type="transmembrane region" description="Helical" evidence="7">
    <location>
        <begin position="186"/>
        <end position="205"/>
    </location>
</feature>
<keyword evidence="6 7" id="KW-0472">Membrane</keyword>
<dbReference type="Pfam" id="PF01733">
    <property type="entry name" value="Nucleoside_tran"/>
    <property type="match status" value="1"/>
</dbReference>
<dbReference type="PANTHER" id="PTHR10332">
    <property type="entry name" value="EQUILIBRATIVE NUCLEOSIDE TRANSPORTER"/>
    <property type="match status" value="1"/>
</dbReference>
<dbReference type="PIRSF" id="PIRSF016379">
    <property type="entry name" value="ENT"/>
    <property type="match status" value="1"/>
</dbReference>
<evidence type="ECO:0000313" key="9">
    <source>
        <dbReference type="WBParaSite" id="MBELARI_LOCUS16977"/>
    </source>
</evidence>
<comment type="similarity">
    <text evidence="2">Belongs to the SLC29A/ENT transporter (TC 2.A.57) family.</text>
</comment>
<keyword evidence="3" id="KW-0813">Transport</keyword>